<dbReference type="OrthoDB" id="5460117at2"/>
<dbReference type="RefSeq" id="WP_092160717.1">
    <property type="nucleotide sequence ID" value="NZ_FNGA01000003.1"/>
</dbReference>
<proteinExistence type="predicted"/>
<accession>A0A1G9H553</accession>
<dbReference type="EMBL" id="FNGA01000003">
    <property type="protein sequence ID" value="SDL07969.1"/>
    <property type="molecule type" value="Genomic_DNA"/>
</dbReference>
<dbReference type="STRING" id="246191.SAMN05660337_2008"/>
<gene>
    <name evidence="1" type="ORF">SAMN05660337_2008</name>
</gene>
<keyword evidence="2" id="KW-1185">Reference proteome</keyword>
<sequence length="74" mass="8277">MSNIKHKVEQQPGVSVHREIPAMRSAEEFDVSQMSVESRAAWKRVCGDGNATADDFKHVFSSIMSSRVVEDVLK</sequence>
<protein>
    <submittedName>
        <fullName evidence="1">Uncharacterized protein</fullName>
    </submittedName>
</protein>
<name>A0A1G9H553_9BACT</name>
<reference evidence="2" key="1">
    <citation type="submission" date="2016-10" db="EMBL/GenBank/DDBJ databases">
        <authorList>
            <person name="Varghese N."/>
            <person name="Submissions S."/>
        </authorList>
    </citation>
    <scope>NUCLEOTIDE SEQUENCE [LARGE SCALE GENOMIC DNA]</scope>
    <source>
        <strain evidence="2">DSM 16995</strain>
    </source>
</reference>
<dbReference type="AlphaFoldDB" id="A0A1G9H553"/>
<organism evidence="1 2">
    <name type="scientific">Maridesulfovibrio ferrireducens</name>
    <dbReference type="NCBI Taxonomy" id="246191"/>
    <lineage>
        <taxon>Bacteria</taxon>
        <taxon>Pseudomonadati</taxon>
        <taxon>Thermodesulfobacteriota</taxon>
        <taxon>Desulfovibrionia</taxon>
        <taxon>Desulfovibrionales</taxon>
        <taxon>Desulfovibrionaceae</taxon>
        <taxon>Maridesulfovibrio</taxon>
    </lineage>
</organism>
<evidence type="ECO:0000313" key="1">
    <source>
        <dbReference type="EMBL" id="SDL07969.1"/>
    </source>
</evidence>
<evidence type="ECO:0000313" key="2">
    <source>
        <dbReference type="Proteomes" id="UP000199053"/>
    </source>
</evidence>
<dbReference type="Proteomes" id="UP000199053">
    <property type="component" value="Unassembled WGS sequence"/>
</dbReference>